<sequence>MVLSLNGDMLEMRKKLQHGKDHPIDITSLIRLDENQLEISLLRRPNEEKTSNFVIAVEVIGIQHYEKIKVDCTLRKLIPAEDVLDSIKNSLNGPEDDDDIAIVDSNVTINLFDPFTNCRPCDIPVRGKHCLHRNCFDLEIFLQTRDRRQDSPCYVDVWKCPICRADVRPKSLVVDGFLFDVHKKLSAMGQSNTRAIIVDSDGKWRPKPEDKQDDSRTSHSSTPVDNSKAPSAPTPSSHLPSEPPEVIELE</sequence>
<keyword evidence="2 4" id="KW-0863">Zinc-finger</keyword>
<dbReference type="PANTHER" id="PTHR10782:SF4">
    <property type="entry name" value="TONALLI, ISOFORM E"/>
    <property type="match status" value="1"/>
</dbReference>
<dbReference type="PROSITE" id="PS51044">
    <property type="entry name" value="ZF_SP_RING"/>
    <property type="match status" value="1"/>
</dbReference>
<proteinExistence type="predicted"/>
<dbReference type="Gene3D" id="3.30.40.10">
    <property type="entry name" value="Zinc/RING finger domain, C3HC4 (zinc finger)"/>
    <property type="match status" value="1"/>
</dbReference>
<gene>
    <name evidence="7" type="ORF">SLS56_004433</name>
</gene>
<keyword evidence="3" id="KW-0862">Zinc</keyword>
<evidence type="ECO:0000256" key="1">
    <source>
        <dbReference type="ARBA" id="ARBA00022723"/>
    </source>
</evidence>
<evidence type="ECO:0000313" key="7">
    <source>
        <dbReference type="EMBL" id="KAL1631186.1"/>
    </source>
</evidence>
<dbReference type="EMBL" id="JAJVDC020000040">
    <property type="protein sequence ID" value="KAL1631186.1"/>
    <property type="molecule type" value="Genomic_DNA"/>
</dbReference>
<name>A0ABR3SW75_9PEZI</name>
<feature type="region of interest" description="Disordered" evidence="5">
    <location>
        <begin position="197"/>
        <end position="250"/>
    </location>
</feature>
<evidence type="ECO:0000256" key="2">
    <source>
        <dbReference type="ARBA" id="ARBA00022771"/>
    </source>
</evidence>
<feature type="domain" description="SP-RING-type" evidence="6">
    <location>
        <begin position="96"/>
        <end position="187"/>
    </location>
</feature>
<protein>
    <recommendedName>
        <fullName evidence="6">SP-RING-type domain-containing protein</fullName>
    </recommendedName>
</protein>
<dbReference type="InterPro" id="IPR004181">
    <property type="entry name" value="Znf_MIZ"/>
</dbReference>
<feature type="compositionally biased region" description="Basic and acidic residues" evidence="5">
    <location>
        <begin position="200"/>
        <end position="217"/>
    </location>
</feature>
<dbReference type="PANTHER" id="PTHR10782">
    <property type="entry name" value="ZINC FINGER MIZ DOMAIN-CONTAINING PROTEIN"/>
    <property type="match status" value="1"/>
</dbReference>
<organism evidence="7 8">
    <name type="scientific">Neofusicoccum ribis</name>
    <dbReference type="NCBI Taxonomy" id="45134"/>
    <lineage>
        <taxon>Eukaryota</taxon>
        <taxon>Fungi</taxon>
        <taxon>Dikarya</taxon>
        <taxon>Ascomycota</taxon>
        <taxon>Pezizomycotina</taxon>
        <taxon>Dothideomycetes</taxon>
        <taxon>Dothideomycetes incertae sedis</taxon>
        <taxon>Botryosphaeriales</taxon>
        <taxon>Botryosphaeriaceae</taxon>
        <taxon>Neofusicoccum</taxon>
    </lineage>
</organism>
<keyword evidence="1" id="KW-0479">Metal-binding</keyword>
<accession>A0ABR3SW75</accession>
<evidence type="ECO:0000256" key="5">
    <source>
        <dbReference type="SAM" id="MobiDB-lite"/>
    </source>
</evidence>
<evidence type="ECO:0000256" key="3">
    <source>
        <dbReference type="ARBA" id="ARBA00022833"/>
    </source>
</evidence>
<evidence type="ECO:0000313" key="8">
    <source>
        <dbReference type="Proteomes" id="UP001521116"/>
    </source>
</evidence>
<evidence type="ECO:0000259" key="6">
    <source>
        <dbReference type="PROSITE" id="PS51044"/>
    </source>
</evidence>
<keyword evidence="8" id="KW-1185">Reference proteome</keyword>
<feature type="compositionally biased region" description="Polar residues" evidence="5">
    <location>
        <begin position="218"/>
        <end position="239"/>
    </location>
</feature>
<reference evidence="7 8" key="1">
    <citation type="submission" date="2024-02" db="EMBL/GenBank/DDBJ databases">
        <title>De novo assembly and annotation of 12 fungi associated with fruit tree decline syndrome in Ontario, Canada.</title>
        <authorList>
            <person name="Sulman M."/>
            <person name="Ellouze W."/>
            <person name="Ilyukhin E."/>
        </authorList>
    </citation>
    <scope>NUCLEOTIDE SEQUENCE [LARGE SCALE GENOMIC DNA]</scope>
    <source>
        <strain evidence="7 8">M1-105</strain>
    </source>
</reference>
<dbReference type="Pfam" id="PF02891">
    <property type="entry name" value="zf-MIZ"/>
    <property type="match status" value="1"/>
</dbReference>
<dbReference type="Proteomes" id="UP001521116">
    <property type="component" value="Unassembled WGS sequence"/>
</dbReference>
<dbReference type="InterPro" id="IPR013083">
    <property type="entry name" value="Znf_RING/FYVE/PHD"/>
</dbReference>
<evidence type="ECO:0000256" key="4">
    <source>
        <dbReference type="PROSITE-ProRule" id="PRU00452"/>
    </source>
</evidence>
<comment type="caution">
    <text evidence="7">The sequence shown here is derived from an EMBL/GenBank/DDBJ whole genome shotgun (WGS) entry which is preliminary data.</text>
</comment>